<evidence type="ECO:0000313" key="2">
    <source>
        <dbReference type="Proteomes" id="UP001595952"/>
    </source>
</evidence>
<dbReference type="Pfam" id="PF05935">
    <property type="entry name" value="Arylsulfotrans"/>
    <property type="match status" value="1"/>
</dbReference>
<evidence type="ECO:0000313" key="1">
    <source>
        <dbReference type="EMBL" id="MFC4639814.1"/>
    </source>
</evidence>
<protein>
    <submittedName>
        <fullName evidence="1">Aryl-sulfate sulfotransferase</fullName>
    </submittedName>
</protein>
<dbReference type="PANTHER" id="PTHR35340">
    <property type="entry name" value="PQQ ENZYME REPEAT PROTEIN-RELATED"/>
    <property type="match status" value="1"/>
</dbReference>
<reference evidence="2" key="1">
    <citation type="journal article" date="2019" name="Int. J. Syst. Evol. Microbiol.">
        <title>The Global Catalogue of Microorganisms (GCM) 10K type strain sequencing project: providing services to taxonomists for standard genome sequencing and annotation.</title>
        <authorList>
            <consortium name="The Broad Institute Genomics Platform"/>
            <consortium name="The Broad Institute Genome Sequencing Center for Infectious Disease"/>
            <person name="Wu L."/>
            <person name="Ma J."/>
        </authorList>
    </citation>
    <scope>NUCLEOTIDE SEQUENCE [LARGE SCALE GENOMIC DNA]</scope>
    <source>
        <strain evidence="2">CCUG 55995</strain>
    </source>
</reference>
<dbReference type="InterPro" id="IPR053143">
    <property type="entry name" value="Arylsulfate_ST"/>
</dbReference>
<dbReference type="Proteomes" id="UP001595952">
    <property type="component" value="Unassembled WGS sequence"/>
</dbReference>
<keyword evidence="2" id="KW-1185">Reference proteome</keyword>
<dbReference type="EMBL" id="JBHSEI010000010">
    <property type="protein sequence ID" value="MFC4639814.1"/>
    <property type="molecule type" value="Genomic_DNA"/>
</dbReference>
<dbReference type="SUPFAM" id="SSF101898">
    <property type="entry name" value="NHL repeat"/>
    <property type="match status" value="1"/>
</dbReference>
<organism evidence="1 2">
    <name type="scientific">Deinococcus hohokamensis</name>
    <dbReference type="NCBI Taxonomy" id="309883"/>
    <lineage>
        <taxon>Bacteria</taxon>
        <taxon>Thermotogati</taxon>
        <taxon>Deinococcota</taxon>
        <taxon>Deinococci</taxon>
        <taxon>Deinococcales</taxon>
        <taxon>Deinococcaceae</taxon>
        <taxon>Deinococcus</taxon>
    </lineage>
</organism>
<gene>
    <name evidence="1" type="ORF">ACFO0D_15880</name>
</gene>
<comment type="caution">
    <text evidence="1">The sequence shown here is derived from an EMBL/GenBank/DDBJ whole genome shotgun (WGS) entry which is preliminary data.</text>
</comment>
<sequence length="483" mass="53913">MKVLHKSTVGLGVTMLISACSLTPPLPPALQIQGIQLNPGPLYPEFDPTVRTYEAMSLSAVSNDRIYVKGIEGQKYWLNGKEQRTNTWVDFRVPEISSDSSISIALGDADGTAGKYSIATQPGDFPKYSVKASNPTPGNIFVNVWPDGSQPPQSTYLLMMNHLGKPLYYLKSPDSLADFKGVKSSTGAQRYIYHWTDPTRLVPSGGEFRILDDQFRLIKLVKLKAHKDRVDYPADLHDFLYIDDDHYITLAYYARKVLDYPGREGLETKVMSAVIQEVDGDRVVFDWESSNIPALYKFTSDSQFFKVNDELYDDYAHINSVAIDPKDGNIIASFRHLDSVLKINRKSSEIMWRFGGKGDEFNLSPEQQISHQHTANYGPDGHLVIFDNGNASNRSRVVDVVLDETNKRVLDFRTYSHPNGGPSLFAGSAQKINATTFFVGWGGHPGNPTGADVSEIDTTNGQATFEMMFPTARYSYRAFKMAP</sequence>
<dbReference type="RefSeq" id="WP_380062791.1">
    <property type="nucleotide sequence ID" value="NZ_JBHSEI010000010.1"/>
</dbReference>
<name>A0ABV9IEF1_9DEIO</name>
<dbReference type="PANTHER" id="PTHR35340:SF5">
    <property type="entry name" value="ASST-DOMAIN-CONTAINING PROTEIN"/>
    <property type="match status" value="1"/>
</dbReference>
<dbReference type="InterPro" id="IPR010262">
    <property type="entry name" value="Arylsulfotransferase_bact"/>
</dbReference>
<accession>A0ABV9IEF1</accession>
<proteinExistence type="predicted"/>
<dbReference type="PROSITE" id="PS51257">
    <property type="entry name" value="PROKAR_LIPOPROTEIN"/>
    <property type="match status" value="1"/>
</dbReference>